<feature type="domain" description="Glycosyl transferase family 1" evidence="1">
    <location>
        <begin position="191"/>
        <end position="356"/>
    </location>
</feature>
<dbReference type="InterPro" id="IPR050194">
    <property type="entry name" value="Glycosyltransferase_grp1"/>
</dbReference>
<name>A0A4Y8ZRF0_9SPHN</name>
<feature type="domain" description="Glycosyltransferase subfamily 4-like N-terminal" evidence="2">
    <location>
        <begin position="52"/>
        <end position="186"/>
    </location>
</feature>
<reference evidence="3 4" key="1">
    <citation type="submission" date="2019-03" db="EMBL/GenBank/DDBJ databases">
        <title>Genome sequence of Sphingomonas sp. 17J27-24.</title>
        <authorList>
            <person name="Kim M."/>
            <person name="Maeng S."/>
            <person name="Sathiyaraj S."/>
        </authorList>
    </citation>
    <scope>NUCLEOTIDE SEQUENCE [LARGE SCALE GENOMIC DNA]</scope>
    <source>
        <strain evidence="3 4">17J27-24</strain>
    </source>
</reference>
<dbReference type="Proteomes" id="UP000298213">
    <property type="component" value="Unassembled WGS sequence"/>
</dbReference>
<keyword evidence="4" id="KW-1185">Reference proteome</keyword>
<evidence type="ECO:0000313" key="4">
    <source>
        <dbReference type="Proteomes" id="UP000298213"/>
    </source>
</evidence>
<accession>A0A4Y8ZRF0</accession>
<dbReference type="InterPro" id="IPR001296">
    <property type="entry name" value="Glyco_trans_1"/>
</dbReference>
<dbReference type="GO" id="GO:0016757">
    <property type="term" value="F:glycosyltransferase activity"/>
    <property type="evidence" value="ECO:0007669"/>
    <property type="project" value="InterPro"/>
</dbReference>
<protein>
    <submittedName>
        <fullName evidence="3">Glycosyltransferase</fullName>
    </submittedName>
</protein>
<gene>
    <name evidence="3" type="ORF">E2493_09315</name>
</gene>
<sequence length="390" mass="41059">MTKGEMDGVPREDRPAVAIFRSPLFNASETFVRDHADGLRRYRPVLVGLHDRGGGAGAIVPLGLRERLGLTLFGRAGAMAARLTAERPCLVHAHFGTDGVLALPLAERLGVPLVTTLHGYEIGRSPGRMLLSGRLSWIRYALLKRQLAMRGRLFLAVSEALRTEALAAGFPAARTLVHYNGVDLDRFRADGSAPEAELVLHVGRLVEKKGTAVLLDAFAAVKARVPAASLVVIGEGPLRATLERRAAALGLAGTVCFTGALAPAAVAAWMRRAWLLAVPSHRARDGDSEGLPMVICEAAASGLPVVASRHSGIPEGVVDGETGLLVPERTPGPLAAAIVALLGNPPLRARLASKARALAGVRFDAARQIERLETLYDEALGTGAATARCG</sequence>
<evidence type="ECO:0000259" key="1">
    <source>
        <dbReference type="Pfam" id="PF00534"/>
    </source>
</evidence>
<dbReference type="Gene3D" id="3.40.50.2000">
    <property type="entry name" value="Glycogen Phosphorylase B"/>
    <property type="match status" value="2"/>
</dbReference>
<dbReference type="PANTHER" id="PTHR45947:SF14">
    <property type="entry name" value="SLL1723 PROTEIN"/>
    <property type="match status" value="1"/>
</dbReference>
<dbReference type="RefSeq" id="WP_135086023.1">
    <property type="nucleotide sequence ID" value="NZ_SPDV01000014.1"/>
</dbReference>
<comment type="caution">
    <text evidence="3">The sequence shown here is derived from an EMBL/GenBank/DDBJ whole genome shotgun (WGS) entry which is preliminary data.</text>
</comment>
<dbReference type="Pfam" id="PF13439">
    <property type="entry name" value="Glyco_transf_4"/>
    <property type="match status" value="1"/>
</dbReference>
<keyword evidence="3" id="KW-0808">Transferase</keyword>
<organism evidence="3 4">
    <name type="scientific">Sphingomonas parva</name>
    <dbReference type="NCBI Taxonomy" id="2555898"/>
    <lineage>
        <taxon>Bacteria</taxon>
        <taxon>Pseudomonadati</taxon>
        <taxon>Pseudomonadota</taxon>
        <taxon>Alphaproteobacteria</taxon>
        <taxon>Sphingomonadales</taxon>
        <taxon>Sphingomonadaceae</taxon>
        <taxon>Sphingomonas</taxon>
    </lineage>
</organism>
<dbReference type="OrthoDB" id="9790710at2"/>
<evidence type="ECO:0000313" key="3">
    <source>
        <dbReference type="EMBL" id="TFI58610.1"/>
    </source>
</evidence>
<evidence type="ECO:0000259" key="2">
    <source>
        <dbReference type="Pfam" id="PF13439"/>
    </source>
</evidence>
<dbReference type="AlphaFoldDB" id="A0A4Y8ZRF0"/>
<dbReference type="Pfam" id="PF00534">
    <property type="entry name" value="Glycos_transf_1"/>
    <property type="match status" value="1"/>
</dbReference>
<dbReference type="PANTHER" id="PTHR45947">
    <property type="entry name" value="SULFOQUINOVOSYL TRANSFERASE SQD2"/>
    <property type="match status" value="1"/>
</dbReference>
<dbReference type="SUPFAM" id="SSF53756">
    <property type="entry name" value="UDP-Glycosyltransferase/glycogen phosphorylase"/>
    <property type="match status" value="1"/>
</dbReference>
<proteinExistence type="predicted"/>
<dbReference type="InterPro" id="IPR028098">
    <property type="entry name" value="Glyco_trans_4-like_N"/>
</dbReference>
<dbReference type="EMBL" id="SPDV01000014">
    <property type="protein sequence ID" value="TFI58610.1"/>
    <property type="molecule type" value="Genomic_DNA"/>
</dbReference>